<dbReference type="SUPFAM" id="SSF53474">
    <property type="entry name" value="alpha/beta-Hydrolases"/>
    <property type="match status" value="1"/>
</dbReference>
<feature type="non-terminal residue" evidence="1">
    <location>
        <position position="1"/>
    </location>
</feature>
<evidence type="ECO:0008006" key="3">
    <source>
        <dbReference type="Google" id="ProtNLM"/>
    </source>
</evidence>
<accession>A0AAV5TFF5</accession>
<dbReference type="EMBL" id="BTSX01000004">
    <property type="protein sequence ID" value="GMS93323.1"/>
    <property type="molecule type" value="Genomic_DNA"/>
</dbReference>
<dbReference type="InterPro" id="IPR029058">
    <property type="entry name" value="AB_hydrolase_fold"/>
</dbReference>
<dbReference type="Proteomes" id="UP001432027">
    <property type="component" value="Unassembled WGS sequence"/>
</dbReference>
<keyword evidence="2" id="KW-1185">Reference proteome</keyword>
<feature type="non-terminal residue" evidence="1">
    <location>
        <position position="173"/>
    </location>
</feature>
<proteinExistence type="predicted"/>
<evidence type="ECO:0000313" key="1">
    <source>
        <dbReference type="EMBL" id="GMS93323.1"/>
    </source>
</evidence>
<sequence>FAKTFLRPLISLYINLAGSHESAINDPQFYRTVAHWLCNDWTDQACKVYISAFSGPNGPFFNASRAAVYLSHLPSGSSTWTVLHYAQLLESELVVHFDYGNPLKNLQKYGQMSPRAYNYSRIHTDIYLYWSRNDWIATPQDIEKGLVASLQKGVIKGSYEIPEYNHALFTIAT</sequence>
<protein>
    <recommendedName>
        <fullName evidence="3">Lipase</fullName>
    </recommendedName>
</protein>
<dbReference type="AlphaFoldDB" id="A0AAV5TFF5"/>
<evidence type="ECO:0000313" key="2">
    <source>
        <dbReference type="Proteomes" id="UP001432027"/>
    </source>
</evidence>
<organism evidence="1 2">
    <name type="scientific">Pristionchus entomophagus</name>
    <dbReference type="NCBI Taxonomy" id="358040"/>
    <lineage>
        <taxon>Eukaryota</taxon>
        <taxon>Metazoa</taxon>
        <taxon>Ecdysozoa</taxon>
        <taxon>Nematoda</taxon>
        <taxon>Chromadorea</taxon>
        <taxon>Rhabditida</taxon>
        <taxon>Rhabditina</taxon>
        <taxon>Diplogasteromorpha</taxon>
        <taxon>Diplogasteroidea</taxon>
        <taxon>Neodiplogasteridae</taxon>
        <taxon>Pristionchus</taxon>
    </lineage>
</organism>
<comment type="caution">
    <text evidence="1">The sequence shown here is derived from an EMBL/GenBank/DDBJ whole genome shotgun (WGS) entry which is preliminary data.</text>
</comment>
<dbReference type="Gene3D" id="3.40.50.1820">
    <property type="entry name" value="alpha/beta hydrolase"/>
    <property type="match status" value="1"/>
</dbReference>
<gene>
    <name evidence="1" type="ORF">PENTCL1PPCAC_15498</name>
</gene>
<reference evidence="1" key="1">
    <citation type="submission" date="2023-10" db="EMBL/GenBank/DDBJ databases">
        <title>Genome assembly of Pristionchus species.</title>
        <authorList>
            <person name="Yoshida K."/>
            <person name="Sommer R.J."/>
        </authorList>
    </citation>
    <scope>NUCLEOTIDE SEQUENCE</scope>
    <source>
        <strain evidence="1">RS0144</strain>
    </source>
</reference>
<name>A0AAV5TFF5_9BILA</name>
<dbReference type="PANTHER" id="PTHR11005">
    <property type="entry name" value="LYSOSOMAL ACID LIPASE-RELATED"/>
    <property type="match status" value="1"/>
</dbReference>